<proteinExistence type="predicted"/>
<evidence type="ECO:0000313" key="2">
    <source>
        <dbReference type="Proteomes" id="UP000184749"/>
    </source>
</evidence>
<dbReference type="OrthoDB" id="8455441at2"/>
<sequence length="277" mass="31183">MKLDQFMRFPHPVLSEYSSDYVTGEFKCSFQQNITAGGELRLESDFQITNPDLADLVKNQKAATGYFLICRRTYFNTLQEAPTGKAEKFFDMSQLFGTVNIRPVVWTLEKIEGYSSPLFDDEYGDAVTIMKGAVIAIGPDFQFSIDQKKYKPFETIFRLEEEASVAPGTISVDADQDYIIISAEGATYKSIAQMRDMKLGPNLLLNAVYMPAVMDVICRLQVQPGGFEGRKWFRVFKAKCDDLAIDPSDQSVSALELSQKLLRAPLNRTISMMESFG</sequence>
<gene>
    <name evidence="1" type="ORF">IE4872_CH00490</name>
</gene>
<dbReference type="Proteomes" id="UP000184749">
    <property type="component" value="Chromosome"/>
</dbReference>
<accession>A0A1L5NE36</accession>
<dbReference type="AlphaFoldDB" id="A0A1L5NE36"/>
<protein>
    <submittedName>
        <fullName evidence="1">Uncharacterized protein</fullName>
    </submittedName>
</protein>
<evidence type="ECO:0000313" key="1">
    <source>
        <dbReference type="EMBL" id="APO66155.1"/>
    </source>
</evidence>
<dbReference type="EMBL" id="CP017101">
    <property type="protein sequence ID" value="APO66155.1"/>
    <property type="molecule type" value="Genomic_DNA"/>
</dbReference>
<dbReference type="RefSeq" id="WP_074066476.1">
    <property type="nucleotide sequence ID" value="NZ_CP017101.1"/>
</dbReference>
<name>A0A1L5NE36_9HYPH</name>
<organism evidence="1 2">
    <name type="scientific">Rhizobium gallicum</name>
    <dbReference type="NCBI Taxonomy" id="56730"/>
    <lineage>
        <taxon>Bacteria</taxon>
        <taxon>Pseudomonadati</taxon>
        <taxon>Pseudomonadota</taxon>
        <taxon>Alphaproteobacteria</taxon>
        <taxon>Hyphomicrobiales</taxon>
        <taxon>Rhizobiaceae</taxon>
        <taxon>Rhizobium/Agrobacterium group</taxon>
        <taxon>Rhizobium</taxon>
    </lineage>
</organism>
<dbReference type="STRING" id="56730.IE4872_CH00490"/>
<reference evidence="1 2" key="1">
    <citation type="submission" date="2016-09" db="EMBL/GenBank/DDBJ databases">
        <title>The complete genome sequences of Rhizobium gallicum, symbiovars gallicum and phaseoli, symbionts associated to common bean (Phaseolus vulgaris).</title>
        <authorList>
            <person name="Bustos P."/>
            <person name="Santamaria R.I."/>
            <person name="Perez-Carrascal O.M."/>
            <person name="Juarez S."/>
            <person name="Lozano L."/>
            <person name="Martinez-Flores I."/>
            <person name="Martinez-Romero E."/>
            <person name="Cevallos M."/>
            <person name="Romero D."/>
            <person name="Davila G."/>
            <person name="Gonzalez V."/>
        </authorList>
    </citation>
    <scope>NUCLEOTIDE SEQUENCE [LARGE SCALE GENOMIC DNA]</scope>
    <source>
        <strain evidence="1 2">IE4872</strain>
    </source>
</reference>